<keyword evidence="5 9" id="KW-0641">Proline biosynthesis</keyword>
<dbReference type="InterPro" id="IPR029036">
    <property type="entry name" value="P5CR_dimer"/>
</dbReference>
<evidence type="ECO:0000256" key="6">
    <source>
        <dbReference type="ARBA" id="ARBA00022857"/>
    </source>
</evidence>
<comment type="caution">
    <text evidence="14">The sequence shown here is derived from an EMBL/GenBank/DDBJ whole genome shotgun (WGS) entry which is preliminary data.</text>
</comment>
<dbReference type="GO" id="GO:0004735">
    <property type="term" value="F:pyrroline-5-carboxylate reductase activity"/>
    <property type="evidence" value="ECO:0007669"/>
    <property type="project" value="UniProtKB-UniRule"/>
</dbReference>
<dbReference type="PANTHER" id="PTHR11645:SF0">
    <property type="entry name" value="PYRROLINE-5-CARBOXYLATE REDUCTASE 3"/>
    <property type="match status" value="1"/>
</dbReference>
<evidence type="ECO:0000259" key="13">
    <source>
        <dbReference type="Pfam" id="PF14748"/>
    </source>
</evidence>
<name>A0A4R2RSH7_9FIRM</name>
<comment type="catalytic activity">
    <reaction evidence="9">
        <text>L-proline + NAD(+) = (S)-1-pyrroline-5-carboxylate + NADH + 2 H(+)</text>
        <dbReference type="Rhea" id="RHEA:14105"/>
        <dbReference type="ChEBI" id="CHEBI:15378"/>
        <dbReference type="ChEBI" id="CHEBI:17388"/>
        <dbReference type="ChEBI" id="CHEBI:57540"/>
        <dbReference type="ChEBI" id="CHEBI:57945"/>
        <dbReference type="ChEBI" id="CHEBI:60039"/>
        <dbReference type="EC" id="1.5.1.2"/>
    </reaction>
</comment>
<dbReference type="UniPathway" id="UPA00098">
    <property type="reaction ID" value="UER00361"/>
</dbReference>
<comment type="similarity">
    <text evidence="2 9">Belongs to the pyrroline-5-carboxylate reductase family.</text>
</comment>
<sequence>MNQNNLGNQRIGIIGGGAMAEALLRGLVKVVPPAQLTVSDPSQERLDFLRESLQVITTEDNQQVCAQSDVVILAVKPQVMASVVTALRDRLTPDKLVISIAAGIRLEQLAAWLADGVPVVRVMPNTPALIGKGASALAGGTYATEAHMATAVAILEAVGTADVVGEAYLDAVTGLSGSGPAYVYLMIEAMIDAGVHEGLPRDLARRLVLQTFRGSTALLLERGHHPGVERDRVTSPGGTTIAGVKALEDGGVRAALFAAVQAATKRSRELAGK</sequence>
<dbReference type="PIRSF" id="PIRSF000193">
    <property type="entry name" value="Pyrrol-5-carb_rd"/>
    <property type="match status" value="1"/>
</dbReference>
<evidence type="ECO:0000313" key="14">
    <source>
        <dbReference type="EMBL" id="TCP62105.1"/>
    </source>
</evidence>
<organism evidence="14 15">
    <name type="scientific">Heliophilum fasciatum</name>
    <dbReference type="NCBI Taxonomy" id="35700"/>
    <lineage>
        <taxon>Bacteria</taxon>
        <taxon>Bacillati</taxon>
        <taxon>Bacillota</taxon>
        <taxon>Clostridia</taxon>
        <taxon>Eubacteriales</taxon>
        <taxon>Heliobacteriaceae</taxon>
        <taxon>Heliophilum</taxon>
    </lineage>
</organism>
<keyword evidence="4 9" id="KW-0028">Amino-acid biosynthesis</keyword>
<dbReference type="PANTHER" id="PTHR11645">
    <property type="entry name" value="PYRROLINE-5-CARBOXYLATE REDUCTASE"/>
    <property type="match status" value="1"/>
</dbReference>
<dbReference type="InterPro" id="IPR028939">
    <property type="entry name" value="P5C_Rdtase_cat_N"/>
</dbReference>
<keyword evidence="15" id="KW-1185">Reference proteome</keyword>
<evidence type="ECO:0000259" key="12">
    <source>
        <dbReference type="Pfam" id="PF03807"/>
    </source>
</evidence>
<dbReference type="Gene3D" id="1.10.3730.10">
    <property type="entry name" value="ProC C-terminal domain-like"/>
    <property type="match status" value="1"/>
</dbReference>
<gene>
    <name evidence="9" type="primary">proC</name>
    <name evidence="14" type="ORF">EDD73_12312</name>
</gene>
<dbReference type="EMBL" id="SLXT01000023">
    <property type="protein sequence ID" value="TCP62105.1"/>
    <property type="molecule type" value="Genomic_DNA"/>
</dbReference>
<evidence type="ECO:0000256" key="5">
    <source>
        <dbReference type="ARBA" id="ARBA00022650"/>
    </source>
</evidence>
<dbReference type="NCBIfam" id="TIGR00112">
    <property type="entry name" value="proC"/>
    <property type="match status" value="1"/>
</dbReference>
<comment type="pathway">
    <text evidence="9">Amino-acid biosynthesis; L-proline biosynthesis; L-proline from L-glutamate 5-semialdehyde: step 1/1.</text>
</comment>
<dbReference type="InterPro" id="IPR008927">
    <property type="entry name" value="6-PGluconate_DH-like_C_sf"/>
</dbReference>
<dbReference type="Proteomes" id="UP000294813">
    <property type="component" value="Unassembled WGS sequence"/>
</dbReference>
<protein>
    <recommendedName>
        <fullName evidence="9 10">Pyrroline-5-carboxylate reductase</fullName>
        <shortName evidence="9">P5C reductase</shortName>
        <shortName evidence="9">P5CR</shortName>
        <ecNumber evidence="9 10">1.5.1.2</ecNumber>
    </recommendedName>
    <alternativeName>
        <fullName evidence="9">PCA reductase</fullName>
    </alternativeName>
</protein>
<feature type="binding site" evidence="11">
    <location>
        <begin position="14"/>
        <end position="19"/>
    </location>
    <ligand>
        <name>NADP(+)</name>
        <dbReference type="ChEBI" id="CHEBI:58349"/>
    </ligand>
</feature>
<dbReference type="EC" id="1.5.1.2" evidence="9 10"/>
<dbReference type="RefSeq" id="WP_243116900.1">
    <property type="nucleotide sequence ID" value="NZ_JAOQNU010000023.1"/>
</dbReference>
<evidence type="ECO:0000256" key="7">
    <source>
        <dbReference type="ARBA" id="ARBA00023002"/>
    </source>
</evidence>
<dbReference type="AlphaFoldDB" id="A0A4R2RSH7"/>
<keyword evidence="6 9" id="KW-0521">NADP</keyword>
<keyword evidence="7 9" id="KW-0560">Oxidoreductase</keyword>
<evidence type="ECO:0000256" key="3">
    <source>
        <dbReference type="ARBA" id="ARBA00022490"/>
    </source>
</evidence>
<dbReference type="GO" id="GO:0055129">
    <property type="term" value="P:L-proline biosynthetic process"/>
    <property type="evidence" value="ECO:0007669"/>
    <property type="project" value="UniProtKB-UniRule"/>
</dbReference>
<dbReference type="GO" id="GO:0005737">
    <property type="term" value="C:cytoplasm"/>
    <property type="evidence" value="ECO:0007669"/>
    <property type="project" value="UniProtKB-SubCell"/>
</dbReference>
<evidence type="ECO:0000256" key="11">
    <source>
        <dbReference type="PIRSR" id="PIRSR000193-1"/>
    </source>
</evidence>
<proteinExistence type="inferred from homology"/>
<dbReference type="FunFam" id="3.40.50.720:FF:000190">
    <property type="entry name" value="Pyrroline-5-carboxylate reductase"/>
    <property type="match status" value="1"/>
</dbReference>
<evidence type="ECO:0000256" key="2">
    <source>
        <dbReference type="ARBA" id="ARBA00005525"/>
    </source>
</evidence>
<evidence type="ECO:0000256" key="4">
    <source>
        <dbReference type="ARBA" id="ARBA00022605"/>
    </source>
</evidence>
<evidence type="ECO:0000256" key="9">
    <source>
        <dbReference type="HAMAP-Rule" id="MF_01925"/>
    </source>
</evidence>
<evidence type="ECO:0000256" key="8">
    <source>
        <dbReference type="ARBA" id="ARBA00058118"/>
    </source>
</evidence>
<dbReference type="InterPro" id="IPR036291">
    <property type="entry name" value="NAD(P)-bd_dom_sf"/>
</dbReference>
<evidence type="ECO:0000256" key="1">
    <source>
        <dbReference type="ARBA" id="ARBA00004496"/>
    </source>
</evidence>
<feature type="domain" description="Pyrroline-5-carboxylate reductase dimerisation" evidence="13">
    <location>
        <begin position="166"/>
        <end position="270"/>
    </location>
</feature>
<feature type="binding site" evidence="11">
    <location>
        <position position="61"/>
    </location>
    <ligand>
        <name>NADPH</name>
        <dbReference type="ChEBI" id="CHEBI:57783"/>
    </ligand>
</feature>
<accession>A0A4R2RSH7</accession>
<feature type="domain" description="Pyrroline-5-carboxylate reductase catalytic N-terminal" evidence="12">
    <location>
        <begin position="10"/>
        <end position="103"/>
    </location>
</feature>
<dbReference type="SUPFAM" id="SSF51735">
    <property type="entry name" value="NAD(P)-binding Rossmann-fold domains"/>
    <property type="match status" value="1"/>
</dbReference>
<dbReference type="InterPro" id="IPR000304">
    <property type="entry name" value="Pyrroline-COOH_reductase"/>
</dbReference>
<dbReference type="SUPFAM" id="SSF48179">
    <property type="entry name" value="6-phosphogluconate dehydrogenase C-terminal domain-like"/>
    <property type="match status" value="1"/>
</dbReference>
<dbReference type="Pfam" id="PF14748">
    <property type="entry name" value="P5CR_dimer"/>
    <property type="match status" value="1"/>
</dbReference>
<comment type="function">
    <text evidence="8 9">Catalyzes the reduction of 1-pyrroline-5-carboxylate (PCA) to L-proline.</text>
</comment>
<dbReference type="FunFam" id="1.10.3730.10:FF:000001">
    <property type="entry name" value="Pyrroline-5-carboxylate reductase"/>
    <property type="match status" value="1"/>
</dbReference>
<keyword evidence="3 9" id="KW-0963">Cytoplasm</keyword>
<comment type="catalytic activity">
    <reaction evidence="9">
        <text>L-proline + NADP(+) = (S)-1-pyrroline-5-carboxylate + NADPH + 2 H(+)</text>
        <dbReference type="Rhea" id="RHEA:14109"/>
        <dbReference type="ChEBI" id="CHEBI:15378"/>
        <dbReference type="ChEBI" id="CHEBI:17388"/>
        <dbReference type="ChEBI" id="CHEBI:57783"/>
        <dbReference type="ChEBI" id="CHEBI:58349"/>
        <dbReference type="ChEBI" id="CHEBI:60039"/>
        <dbReference type="EC" id="1.5.1.2"/>
    </reaction>
</comment>
<comment type="subcellular location">
    <subcellularLocation>
        <location evidence="1 9">Cytoplasm</location>
    </subcellularLocation>
</comment>
<dbReference type="Pfam" id="PF03807">
    <property type="entry name" value="F420_oxidored"/>
    <property type="match status" value="1"/>
</dbReference>
<dbReference type="HAMAP" id="MF_01925">
    <property type="entry name" value="P5C_reductase"/>
    <property type="match status" value="1"/>
</dbReference>
<evidence type="ECO:0000313" key="15">
    <source>
        <dbReference type="Proteomes" id="UP000294813"/>
    </source>
</evidence>
<dbReference type="Gene3D" id="3.40.50.720">
    <property type="entry name" value="NAD(P)-binding Rossmann-like Domain"/>
    <property type="match status" value="1"/>
</dbReference>
<reference evidence="14 15" key="1">
    <citation type="submission" date="2019-03" db="EMBL/GenBank/DDBJ databases">
        <title>Genomic Encyclopedia of Type Strains, Phase IV (KMG-IV): sequencing the most valuable type-strain genomes for metagenomic binning, comparative biology and taxonomic classification.</title>
        <authorList>
            <person name="Goeker M."/>
        </authorList>
    </citation>
    <scope>NUCLEOTIDE SEQUENCE [LARGE SCALE GENOMIC DNA]</scope>
    <source>
        <strain evidence="14 15">DSM 11170</strain>
    </source>
</reference>
<feature type="binding site" evidence="11">
    <location>
        <begin position="74"/>
        <end position="77"/>
    </location>
    <ligand>
        <name>NADP(+)</name>
        <dbReference type="ChEBI" id="CHEBI:58349"/>
    </ligand>
</feature>
<evidence type="ECO:0000256" key="10">
    <source>
        <dbReference type="NCBIfam" id="TIGR00112"/>
    </source>
</evidence>